<dbReference type="PANTHER" id="PTHR45669">
    <property type="entry name" value="GLUTAREDOXIN DOMAIN-CONTAINING CYSTEINE-RICH PROTEIN CG12206-RELATED"/>
    <property type="match status" value="1"/>
</dbReference>
<dbReference type="EMBL" id="BJWL01000023">
    <property type="protein sequence ID" value="GFZ11686.1"/>
    <property type="molecule type" value="Genomic_DNA"/>
</dbReference>
<dbReference type="PANTHER" id="PTHR45669:SF28">
    <property type="entry name" value="GLUTAREDOXIN DOMAIN-CONTAINING PROTEIN"/>
    <property type="match status" value="1"/>
</dbReference>
<dbReference type="AlphaFoldDB" id="A0A7J0GLI4"/>
<organism evidence="2 3">
    <name type="scientific">Actinidia rufa</name>
    <dbReference type="NCBI Taxonomy" id="165716"/>
    <lineage>
        <taxon>Eukaryota</taxon>
        <taxon>Viridiplantae</taxon>
        <taxon>Streptophyta</taxon>
        <taxon>Embryophyta</taxon>
        <taxon>Tracheophyta</taxon>
        <taxon>Spermatophyta</taxon>
        <taxon>Magnoliopsida</taxon>
        <taxon>eudicotyledons</taxon>
        <taxon>Gunneridae</taxon>
        <taxon>Pentapetalae</taxon>
        <taxon>asterids</taxon>
        <taxon>Ericales</taxon>
        <taxon>Actinidiaceae</taxon>
        <taxon>Actinidia</taxon>
    </lineage>
</organism>
<dbReference type="OrthoDB" id="423313at2759"/>
<dbReference type="Pfam" id="PF00462">
    <property type="entry name" value="Glutaredoxin"/>
    <property type="match status" value="1"/>
</dbReference>
<reference evidence="2 3" key="1">
    <citation type="submission" date="2019-07" db="EMBL/GenBank/DDBJ databases">
        <title>De Novo Assembly of kiwifruit Actinidia rufa.</title>
        <authorList>
            <person name="Sugita-Konishi S."/>
            <person name="Sato K."/>
            <person name="Mori E."/>
            <person name="Abe Y."/>
            <person name="Kisaki G."/>
            <person name="Hamano K."/>
            <person name="Suezawa K."/>
            <person name="Otani M."/>
            <person name="Fukuda T."/>
            <person name="Manabe T."/>
            <person name="Gomi K."/>
            <person name="Tabuchi M."/>
            <person name="Akimitsu K."/>
            <person name="Kataoka I."/>
        </authorList>
    </citation>
    <scope>NUCLEOTIDE SEQUENCE [LARGE SCALE GENOMIC DNA]</scope>
    <source>
        <strain evidence="3">cv. Fuchu</strain>
    </source>
</reference>
<evidence type="ECO:0000259" key="1">
    <source>
        <dbReference type="Pfam" id="PF00462"/>
    </source>
</evidence>
<dbReference type="SUPFAM" id="SSF52833">
    <property type="entry name" value="Thioredoxin-like"/>
    <property type="match status" value="1"/>
</dbReference>
<protein>
    <submittedName>
        <fullName evidence="2">Glutaredoxin family protein</fullName>
    </submittedName>
</protein>
<evidence type="ECO:0000313" key="3">
    <source>
        <dbReference type="Proteomes" id="UP000585474"/>
    </source>
</evidence>
<comment type="caution">
    <text evidence="2">The sequence shown here is derived from an EMBL/GenBank/DDBJ whole genome shotgun (WGS) entry which is preliminary data.</text>
</comment>
<accession>A0A7J0GLI4</accession>
<feature type="domain" description="Glutaredoxin" evidence="1">
    <location>
        <begin position="194"/>
        <end position="248"/>
    </location>
</feature>
<dbReference type="Gene3D" id="3.40.30.10">
    <property type="entry name" value="Glutaredoxin"/>
    <property type="match status" value="1"/>
</dbReference>
<evidence type="ECO:0000313" key="2">
    <source>
        <dbReference type="EMBL" id="GFZ11686.1"/>
    </source>
</evidence>
<proteinExistence type="predicted"/>
<dbReference type="Proteomes" id="UP000585474">
    <property type="component" value="Unassembled WGS sequence"/>
</dbReference>
<name>A0A7J0GLI4_9ERIC</name>
<dbReference type="PROSITE" id="PS51354">
    <property type="entry name" value="GLUTAREDOXIN_2"/>
    <property type="match status" value="1"/>
</dbReference>
<dbReference type="InterPro" id="IPR036249">
    <property type="entry name" value="Thioredoxin-like_sf"/>
</dbReference>
<sequence length="259" mass="30005">MKAMKGKLLKKLEYIKPIAYLKPDRIVQVYASDGFSEHFLGKSSVKVETEEIRKEEKPNQVNQSILIVQEPEIIDVSELMRDLEDDEDQDIDDREKHEARNREALFELGQLIRSEPPHGIRAGETPLKAHKIEEEDRVPLFDFEENRDPLLGFEENRDPLLENRDLLLDFEEKCPPGGSDLVILDTTGIRGIRKTFEDCNSIRFLLESFRVLYFERDVCMHSEFREELWGTLGVQIVPPRLFIKGRYIGGAEAVLGLHE</sequence>
<dbReference type="InterPro" id="IPR002109">
    <property type="entry name" value="Glutaredoxin"/>
</dbReference>
<gene>
    <name evidence="2" type="ORF">Acr_23g0000710</name>
</gene>
<keyword evidence="3" id="KW-1185">Reference proteome</keyword>